<evidence type="ECO:0000313" key="1">
    <source>
        <dbReference type="EMBL" id="CDW22133.1"/>
    </source>
</evidence>
<protein>
    <submittedName>
        <fullName evidence="1">Uncharacterized protein</fullName>
    </submittedName>
</protein>
<organism evidence="1">
    <name type="scientific">Lepeophtheirus salmonis</name>
    <name type="common">Salmon louse</name>
    <name type="synonym">Caligus salmonis</name>
    <dbReference type="NCBI Taxonomy" id="72036"/>
    <lineage>
        <taxon>Eukaryota</taxon>
        <taxon>Metazoa</taxon>
        <taxon>Ecdysozoa</taxon>
        <taxon>Arthropoda</taxon>
        <taxon>Crustacea</taxon>
        <taxon>Multicrustacea</taxon>
        <taxon>Hexanauplia</taxon>
        <taxon>Copepoda</taxon>
        <taxon>Siphonostomatoida</taxon>
        <taxon>Caligidae</taxon>
        <taxon>Lepeophtheirus</taxon>
    </lineage>
</organism>
<dbReference type="AlphaFoldDB" id="A0A0K2T7Z6"/>
<accession>A0A0K2T7Z6</accession>
<reference evidence="1" key="1">
    <citation type="submission" date="2014-05" db="EMBL/GenBank/DDBJ databases">
        <authorList>
            <person name="Chronopoulou M."/>
        </authorList>
    </citation>
    <scope>NUCLEOTIDE SEQUENCE</scope>
    <source>
        <tissue evidence="1">Whole organism</tissue>
    </source>
</reference>
<dbReference type="EMBL" id="HACA01004772">
    <property type="protein sequence ID" value="CDW22133.1"/>
    <property type="molecule type" value="Transcribed_RNA"/>
</dbReference>
<sequence>MQRVRVVLQGVERIMTTSRVTIHLCPNKERNAGLDTTLLRAIPRETDLKKTD</sequence>
<proteinExistence type="predicted"/>
<name>A0A0K2T7Z6_LEPSM</name>